<dbReference type="RefSeq" id="WP_008662462.1">
    <property type="nucleotide sequence ID" value="NZ_ANMO01000271.1"/>
</dbReference>
<reference evidence="2" key="1">
    <citation type="submission" date="2012-11" db="EMBL/GenBank/DDBJ databases">
        <title>Permanent draft genomes of Rhodopirellula europaea strain SH398 and 6C.</title>
        <authorList>
            <person name="Richter M."/>
            <person name="Richter-Heitmann T."/>
            <person name="Frank C."/>
            <person name="Harder J."/>
            <person name="Glockner F.O."/>
        </authorList>
    </citation>
    <scope>NUCLEOTIDE SEQUENCE</scope>
    <source>
        <strain evidence="2">6C</strain>
    </source>
</reference>
<organism evidence="2 3">
    <name type="scientific">Rhodopirellula europaea 6C</name>
    <dbReference type="NCBI Taxonomy" id="1263867"/>
    <lineage>
        <taxon>Bacteria</taxon>
        <taxon>Pseudomonadati</taxon>
        <taxon>Planctomycetota</taxon>
        <taxon>Planctomycetia</taxon>
        <taxon>Pirellulales</taxon>
        <taxon>Pirellulaceae</taxon>
        <taxon>Rhodopirellula</taxon>
    </lineage>
</organism>
<feature type="compositionally biased region" description="Polar residues" evidence="1">
    <location>
        <begin position="116"/>
        <end position="134"/>
    </location>
</feature>
<evidence type="ECO:0000313" key="2">
    <source>
        <dbReference type="EMBL" id="EMB13194.1"/>
    </source>
</evidence>
<dbReference type="AlphaFoldDB" id="M2AT70"/>
<reference evidence="2" key="2">
    <citation type="journal article" date="2013" name="Mar. Genomics">
        <title>Expression of sulfatases in Rhodopirellula baltica and the diversity of sulfatases in the genus Rhodopirellula.</title>
        <authorList>
            <person name="Wegner C.E."/>
            <person name="Richter-Heitmann T."/>
            <person name="Klindworth A."/>
            <person name="Klockow C."/>
            <person name="Richter M."/>
            <person name="Achstetter T."/>
            <person name="Glockner F.O."/>
            <person name="Harder J."/>
        </authorList>
    </citation>
    <scope>NUCLEOTIDE SEQUENCE [LARGE SCALE GENOMIC DNA]</scope>
    <source>
        <strain evidence="2">6C</strain>
    </source>
</reference>
<name>M2AT70_9BACT</name>
<keyword evidence="3" id="KW-1185">Reference proteome</keyword>
<protein>
    <submittedName>
        <fullName evidence="2">Secreted protein</fullName>
    </submittedName>
</protein>
<accession>M2AT70</accession>
<proteinExistence type="predicted"/>
<evidence type="ECO:0000256" key="1">
    <source>
        <dbReference type="SAM" id="MobiDB-lite"/>
    </source>
</evidence>
<feature type="region of interest" description="Disordered" evidence="1">
    <location>
        <begin position="113"/>
        <end position="134"/>
    </location>
</feature>
<sequence>MNFRLFAVAAAFALPMSPATGEENVSKLKSSEARTAAELDQHGTDVRSLDRKFQEDLARLEEAYLSERERMQQTLVESLAKEQKALTKKGKLDQAIQVREQIEQIEATEIVPPHPATSQSTATNASVSTRTKGIQGTWRWSNGVDIRNLENGRTNGNGSWRLINPHEQVYEFQWKRLSPDHVKLSPNGRVLEGTKANNPTVRVWAVRVD</sequence>
<dbReference type="PATRIC" id="fig|1263867.3.peg.6483"/>
<dbReference type="EMBL" id="ANMO01000271">
    <property type="protein sequence ID" value="EMB13194.1"/>
    <property type="molecule type" value="Genomic_DNA"/>
</dbReference>
<comment type="caution">
    <text evidence="2">The sequence shown here is derived from an EMBL/GenBank/DDBJ whole genome shotgun (WGS) entry which is preliminary data.</text>
</comment>
<dbReference type="Proteomes" id="UP000011529">
    <property type="component" value="Unassembled WGS sequence"/>
</dbReference>
<gene>
    <name evidence="2" type="ORF">RE6C_06050</name>
</gene>
<evidence type="ECO:0000313" key="3">
    <source>
        <dbReference type="Proteomes" id="UP000011529"/>
    </source>
</evidence>